<keyword evidence="2" id="KW-1185">Reference proteome</keyword>
<dbReference type="Proteomes" id="UP000298860">
    <property type="component" value="Unassembled WGS sequence"/>
</dbReference>
<gene>
    <name evidence="1" type="ORF">GTS_48170</name>
</gene>
<accession>A0A4D4JC57</accession>
<dbReference type="SUPFAM" id="SSF53756">
    <property type="entry name" value="UDP-Glycosyltransferase/glycogen phosphorylase"/>
    <property type="match status" value="1"/>
</dbReference>
<dbReference type="Gene3D" id="3.40.50.2000">
    <property type="entry name" value="Glycogen Phosphorylase B"/>
    <property type="match status" value="1"/>
</dbReference>
<evidence type="ECO:0008006" key="3">
    <source>
        <dbReference type="Google" id="ProtNLM"/>
    </source>
</evidence>
<dbReference type="EMBL" id="BJFL01000036">
    <property type="protein sequence ID" value="GDY33184.1"/>
    <property type="molecule type" value="Genomic_DNA"/>
</dbReference>
<dbReference type="AlphaFoldDB" id="A0A4D4JC57"/>
<comment type="caution">
    <text evidence="1">The sequence shown here is derived from an EMBL/GenBank/DDBJ whole genome shotgun (WGS) entry which is preliminary data.</text>
</comment>
<name>A0A4D4JC57_9PSEU</name>
<dbReference type="RefSeq" id="WP_192909715.1">
    <property type="nucleotide sequence ID" value="NZ_BJFL01000036.1"/>
</dbReference>
<evidence type="ECO:0000313" key="2">
    <source>
        <dbReference type="Proteomes" id="UP000298860"/>
    </source>
</evidence>
<reference evidence="2" key="1">
    <citation type="submission" date="2019-04" db="EMBL/GenBank/DDBJ databases">
        <title>Draft genome sequence of Pseudonocardiaceae bacterium SL3-2-4.</title>
        <authorList>
            <person name="Ningsih F."/>
            <person name="Yokota A."/>
            <person name="Sakai Y."/>
            <person name="Nanatani K."/>
            <person name="Yabe S."/>
            <person name="Oetari A."/>
            <person name="Sjamsuridzal W."/>
        </authorList>
    </citation>
    <scope>NUCLEOTIDE SEQUENCE [LARGE SCALE GENOMIC DNA]</scope>
    <source>
        <strain evidence="2">SL3-2-4</strain>
    </source>
</reference>
<protein>
    <recommendedName>
        <fullName evidence="3">Glycosyl transferase family 1 domain-containing protein</fullName>
    </recommendedName>
</protein>
<evidence type="ECO:0000313" key="1">
    <source>
        <dbReference type="EMBL" id="GDY33184.1"/>
    </source>
</evidence>
<organism evidence="1 2">
    <name type="scientific">Gandjariella thermophila</name>
    <dbReference type="NCBI Taxonomy" id="1931992"/>
    <lineage>
        <taxon>Bacteria</taxon>
        <taxon>Bacillati</taxon>
        <taxon>Actinomycetota</taxon>
        <taxon>Actinomycetes</taxon>
        <taxon>Pseudonocardiales</taxon>
        <taxon>Pseudonocardiaceae</taxon>
        <taxon>Gandjariella</taxon>
    </lineage>
</organism>
<proteinExistence type="predicted"/>
<sequence length="111" mass="11750">MRLLAEAGALVYTCARNYIEAGAASFGEALRAGTPVIALAWNPGTCAEAALCEQTGLVVQLDHDDDDEIAAKALADAIEQVTPLRAAEVQEIGLARFDPVRHFQTLAARPC</sequence>